<accession>A0ABT1QAN9</accession>
<reference evidence="1 2" key="1">
    <citation type="submission" date="2022-07" db="EMBL/GenBank/DDBJ databases">
        <title>Degradation activity of malathion, p-nitrophenol and potential low-temperature adaptation strategy of Rhodococcus sp. FXJ9.536.</title>
        <authorList>
            <person name="Huang J."/>
            <person name="Huang Y."/>
        </authorList>
    </citation>
    <scope>NUCLEOTIDE SEQUENCE [LARGE SCALE GENOMIC DNA]</scope>
    <source>
        <strain evidence="1 2">FXJ9.536</strain>
    </source>
</reference>
<evidence type="ECO:0000313" key="1">
    <source>
        <dbReference type="EMBL" id="MCQ4118195.1"/>
    </source>
</evidence>
<keyword evidence="2" id="KW-1185">Reference proteome</keyword>
<gene>
    <name evidence="1" type="ORF">NOF53_03210</name>
</gene>
<protein>
    <submittedName>
        <fullName evidence="1">Uncharacterized protein</fullName>
    </submittedName>
</protein>
<comment type="caution">
    <text evidence="1">The sequence shown here is derived from an EMBL/GenBank/DDBJ whole genome shotgun (WGS) entry which is preliminary data.</text>
</comment>
<organism evidence="1 2">
    <name type="scientific">Rhodococcus tibetensis</name>
    <dbReference type="NCBI Taxonomy" id="2965064"/>
    <lineage>
        <taxon>Bacteria</taxon>
        <taxon>Bacillati</taxon>
        <taxon>Actinomycetota</taxon>
        <taxon>Actinomycetes</taxon>
        <taxon>Mycobacteriales</taxon>
        <taxon>Nocardiaceae</taxon>
        <taxon>Rhodococcus</taxon>
    </lineage>
</organism>
<name>A0ABT1QAN9_9NOCA</name>
<proteinExistence type="predicted"/>
<dbReference type="RefSeq" id="WP_255965527.1">
    <property type="nucleotide sequence ID" value="NZ_JANFQF010000002.1"/>
</dbReference>
<sequence>MNVVQLNSGGYVAAIFSLDFVDAAFHGDAVERIHRGEFDEWASALARTGLFGNRAVAETVQSWRDDPRSLLEALLADADEMTRKRYDVAWQALDSAATVGSVAYA</sequence>
<dbReference type="EMBL" id="JANFQF010000002">
    <property type="protein sequence ID" value="MCQ4118195.1"/>
    <property type="molecule type" value="Genomic_DNA"/>
</dbReference>
<evidence type="ECO:0000313" key="2">
    <source>
        <dbReference type="Proteomes" id="UP001524501"/>
    </source>
</evidence>
<dbReference type="Proteomes" id="UP001524501">
    <property type="component" value="Unassembled WGS sequence"/>
</dbReference>